<dbReference type="RefSeq" id="WP_277576677.1">
    <property type="nucleotide sequence ID" value="NZ_JANRMI010000001.1"/>
</dbReference>
<comment type="caution">
    <text evidence="1">The sequence shown here is derived from an EMBL/GenBank/DDBJ whole genome shotgun (WGS) entry which is preliminary data.</text>
</comment>
<dbReference type="Proteomes" id="UP001152321">
    <property type="component" value="Unassembled WGS sequence"/>
</dbReference>
<gene>
    <name evidence="1" type="ORF">NWE73_02430</name>
</gene>
<proteinExistence type="predicted"/>
<dbReference type="EMBL" id="JANRMI010000001">
    <property type="protein sequence ID" value="MDG0815201.1"/>
    <property type="molecule type" value="Genomic_DNA"/>
</dbReference>
<dbReference type="Gene3D" id="3.30.300.20">
    <property type="match status" value="1"/>
</dbReference>
<dbReference type="InterPro" id="IPR003718">
    <property type="entry name" value="OsmC/Ohr_fam"/>
</dbReference>
<name>A0ABT6DED5_9BACT</name>
<protein>
    <submittedName>
        <fullName evidence="1">OsmC family protein</fullName>
    </submittedName>
</protein>
<organism evidence="1 2">
    <name type="scientific">Bdellovibrio svalbardensis</name>
    <dbReference type="NCBI Taxonomy" id="2972972"/>
    <lineage>
        <taxon>Bacteria</taxon>
        <taxon>Pseudomonadati</taxon>
        <taxon>Bdellovibrionota</taxon>
        <taxon>Bdellovibrionia</taxon>
        <taxon>Bdellovibrionales</taxon>
        <taxon>Pseudobdellovibrionaceae</taxon>
        <taxon>Bdellovibrio</taxon>
    </lineage>
</organism>
<evidence type="ECO:0000313" key="2">
    <source>
        <dbReference type="Proteomes" id="UP001152321"/>
    </source>
</evidence>
<reference evidence="1" key="1">
    <citation type="submission" date="2022-08" db="EMBL/GenBank/DDBJ databases">
        <title>Novel Bdellovibrio Species Isolated from Svalbard: Designation Bdellovibrio svalbardensis.</title>
        <authorList>
            <person name="Mitchell R.J."/>
            <person name="Choi S.Y."/>
        </authorList>
    </citation>
    <scope>NUCLEOTIDE SEQUENCE</scope>
    <source>
        <strain evidence="1">PAP01</strain>
    </source>
</reference>
<sequence>MITYPLKFSVKASGTAGINANWQTSSHSMDQVLPAAVPPEFAGPGHGFSPEDFYSLAMANCYIATFKVFAERSHLDYKEIQADLTLEVDRDEKGFPWMARAEMQVRLYGPSSKEKAQALLDKTLKGCLVMNSIKTEKNVTFEIID</sequence>
<dbReference type="InterPro" id="IPR015946">
    <property type="entry name" value="KH_dom-like_a/b"/>
</dbReference>
<accession>A0ABT6DED5</accession>
<dbReference type="Pfam" id="PF02566">
    <property type="entry name" value="OsmC"/>
    <property type="match status" value="1"/>
</dbReference>
<evidence type="ECO:0000313" key="1">
    <source>
        <dbReference type="EMBL" id="MDG0815201.1"/>
    </source>
</evidence>
<dbReference type="InterPro" id="IPR036102">
    <property type="entry name" value="OsmC/Ohrsf"/>
</dbReference>
<keyword evidence="2" id="KW-1185">Reference proteome</keyword>
<dbReference type="SUPFAM" id="SSF82784">
    <property type="entry name" value="OsmC-like"/>
    <property type="match status" value="1"/>
</dbReference>